<dbReference type="GO" id="GO:0015385">
    <property type="term" value="F:sodium:proton antiporter activity"/>
    <property type="evidence" value="ECO:0007669"/>
    <property type="project" value="InterPro"/>
</dbReference>
<dbReference type="NCBIfam" id="TIGR00831">
    <property type="entry name" value="a_cpa1"/>
    <property type="match status" value="1"/>
</dbReference>
<dbReference type="InterPro" id="IPR004705">
    <property type="entry name" value="Cation/H_exchanger_CPA1_bac"/>
</dbReference>
<evidence type="ECO:0000256" key="8">
    <source>
        <dbReference type="ARBA" id="ARBA00023136"/>
    </source>
</evidence>
<dbReference type="AlphaFoldDB" id="A0A6N8JNW7"/>
<comment type="caution">
    <text evidence="13">The sequence shown here is derived from an EMBL/GenBank/DDBJ whole genome shotgun (WGS) entry which is preliminary data.</text>
</comment>
<feature type="coiled-coil region" evidence="11">
    <location>
        <begin position="453"/>
        <end position="480"/>
    </location>
</feature>
<feature type="transmembrane region" description="Helical" evidence="10">
    <location>
        <begin position="218"/>
        <end position="234"/>
    </location>
</feature>
<dbReference type="Pfam" id="PF00999">
    <property type="entry name" value="Na_H_Exchanger"/>
    <property type="match status" value="1"/>
</dbReference>
<dbReference type="RefSeq" id="WP_160346790.1">
    <property type="nucleotide sequence ID" value="NZ_JAOAKZ010000001.1"/>
</dbReference>
<keyword evidence="4 10" id="KW-0812">Transmembrane</keyword>
<evidence type="ECO:0000256" key="10">
    <source>
        <dbReference type="RuleBase" id="RU366002"/>
    </source>
</evidence>
<feature type="domain" description="Cation/H+ exchanger transmembrane" evidence="12">
    <location>
        <begin position="20"/>
        <end position="419"/>
    </location>
</feature>
<evidence type="ECO:0000256" key="1">
    <source>
        <dbReference type="ARBA" id="ARBA00004651"/>
    </source>
</evidence>
<feature type="transmembrane region" description="Helical" evidence="10">
    <location>
        <begin position="396"/>
        <end position="420"/>
    </location>
</feature>
<keyword evidence="11" id="KW-0175">Coiled coil</keyword>
<dbReference type="InterPro" id="IPR018422">
    <property type="entry name" value="Cation/H_exchanger_CPA1"/>
</dbReference>
<feature type="transmembrane region" description="Helical" evidence="10">
    <location>
        <begin position="113"/>
        <end position="131"/>
    </location>
</feature>
<dbReference type="GO" id="GO:0015386">
    <property type="term" value="F:potassium:proton antiporter activity"/>
    <property type="evidence" value="ECO:0007669"/>
    <property type="project" value="TreeGrafter"/>
</dbReference>
<comment type="similarity">
    <text evidence="10">Belongs to the monovalent cation:proton antiporter 1 (CPA1) transporter (TC 2.A.36) family.</text>
</comment>
<comment type="function">
    <text evidence="10">Na(+)/H(+) antiporter that extrudes sodium in exchange for external protons.</text>
</comment>
<feature type="transmembrane region" description="Helical" evidence="10">
    <location>
        <begin position="355"/>
        <end position="376"/>
    </location>
</feature>
<evidence type="ECO:0000256" key="2">
    <source>
        <dbReference type="ARBA" id="ARBA00022448"/>
    </source>
</evidence>
<sequence length="682" mass="75141">MEALTLSLLLLAAVLVSSLLDQIIPRVSLPLIQIALGLVIAIVAGGDVEVTLDPELFLVLFIAPLLYDEAKHADKVALWRERKPVLSLAIGLVVATALVIGFAVNAIVPSIPLAAAFALGAALGPTDAVAVSSLSKSVDIPQRQASMLKGELLLNDASGIVSFQFAISAVITGTFSLMGASSDFLVEFVGGLLFGVVLGLLGNWVVKTARSIGVENTNFHVLFEVLIPFLIYLVSQAFHVSGVIAVVVAGLINVTSPKGVIGPTVSRMNIVSGSVWHVLTYALNGIVFVMLGTQLPNAMHDTWDSTRIDNGILILLVLGITALLLGTRFLWVAVMDYVHVRRVEKRRFVKKDVRSALITTFAGAKGTITLSIMFSIPLQIVYPDLAYRVPFPQRDLLIFLACGVIVCTLLLATYVVPLLAPKRDEGEDELRRINQDATTTMDIMRQVIEMLTAQQTKENRAETQAVIRSYNDRLARIKANNGIEDELNVALRLKALEWEYDRAMELMERGVVSGVVAYRYMGRLEQMMDLLEHGRGRGRLRRWNDRFRALWHRGLRAVLRELPGNTALGERAEDMRWLQTATRTYAIEHLEEAVASSQVPTEDAATLLVEYQRSVAALHSARPSVTSVIEVDDLAVAIKRKAYAYELEQIQDAYEDERLSRGHAQRMRESVQLMQMDLDDTV</sequence>
<keyword evidence="9 10" id="KW-0739">Sodium transport</keyword>
<feature type="transmembrane region" description="Helical" evidence="10">
    <location>
        <begin position="184"/>
        <end position="206"/>
    </location>
</feature>
<dbReference type="PANTHER" id="PTHR10110">
    <property type="entry name" value="SODIUM/HYDROGEN EXCHANGER"/>
    <property type="match status" value="1"/>
</dbReference>
<evidence type="ECO:0000256" key="4">
    <source>
        <dbReference type="ARBA" id="ARBA00022692"/>
    </source>
</evidence>
<accession>A0A6N8JNW7</accession>
<dbReference type="InterPro" id="IPR006153">
    <property type="entry name" value="Cation/H_exchanger_TM"/>
</dbReference>
<evidence type="ECO:0000256" key="9">
    <source>
        <dbReference type="ARBA" id="ARBA00023201"/>
    </source>
</evidence>
<evidence type="ECO:0000259" key="12">
    <source>
        <dbReference type="Pfam" id="PF00999"/>
    </source>
</evidence>
<evidence type="ECO:0000256" key="11">
    <source>
        <dbReference type="SAM" id="Coils"/>
    </source>
</evidence>
<keyword evidence="5 10" id="KW-1133">Transmembrane helix</keyword>
<feature type="transmembrane region" description="Helical" evidence="10">
    <location>
        <begin position="240"/>
        <end position="261"/>
    </location>
</feature>
<feature type="transmembrane region" description="Helical" evidence="10">
    <location>
        <begin position="312"/>
        <end position="334"/>
    </location>
</feature>
<evidence type="ECO:0000313" key="13">
    <source>
        <dbReference type="EMBL" id="MVX61548.1"/>
    </source>
</evidence>
<protein>
    <submittedName>
        <fullName evidence="13">Na+/H+ antiporter</fullName>
    </submittedName>
</protein>
<feature type="transmembrane region" description="Helical" evidence="10">
    <location>
        <begin position="30"/>
        <end position="48"/>
    </location>
</feature>
<organism evidence="13 14">
    <name type="scientific">Adlercreutzia mucosicola</name>
    <dbReference type="NCBI Taxonomy" id="580026"/>
    <lineage>
        <taxon>Bacteria</taxon>
        <taxon>Bacillati</taxon>
        <taxon>Actinomycetota</taxon>
        <taxon>Coriobacteriia</taxon>
        <taxon>Eggerthellales</taxon>
        <taxon>Eggerthellaceae</taxon>
        <taxon>Adlercreutzia</taxon>
    </lineage>
</organism>
<evidence type="ECO:0000256" key="3">
    <source>
        <dbReference type="ARBA" id="ARBA00022475"/>
    </source>
</evidence>
<feature type="transmembrane region" description="Helical" evidence="10">
    <location>
        <begin position="85"/>
        <end position="107"/>
    </location>
</feature>
<keyword evidence="6 10" id="KW-0915">Sodium</keyword>
<feature type="transmembrane region" description="Helical" evidence="10">
    <location>
        <begin position="152"/>
        <end position="178"/>
    </location>
</feature>
<keyword evidence="2 10" id="KW-0813">Transport</keyword>
<dbReference type="GO" id="GO:0005886">
    <property type="term" value="C:plasma membrane"/>
    <property type="evidence" value="ECO:0007669"/>
    <property type="project" value="UniProtKB-SubCell"/>
</dbReference>
<evidence type="ECO:0000256" key="5">
    <source>
        <dbReference type="ARBA" id="ARBA00022989"/>
    </source>
</evidence>
<evidence type="ECO:0000313" key="14">
    <source>
        <dbReference type="Proteomes" id="UP000463388"/>
    </source>
</evidence>
<dbReference type="Gene3D" id="6.10.140.1330">
    <property type="match status" value="1"/>
</dbReference>
<name>A0A6N8JNW7_9ACTN</name>
<dbReference type="EMBL" id="WSRR01000024">
    <property type="protein sequence ID" value="MVX61548.1"/>
    <property type="molecule type" value="Genomic_DNA"/>
</dbReference>
<comment type="subcellular location">
    <subcellularLocation>
        <location evidence="1 10">Cell membrane</location>
        <topology evidence="1 10">Multi-pass membrane protein</topology>
    </subcellularLocation>
</comment>
<dbReference type="PANTHER" id="PTHR10110:SF86">
    <property type="entry name" value="SODIUM_HYDROGEN EXCHANGER 7"/>
    <property type="match status" value="1"/>
</dbReference>
<evidence type="ECO:0000256" key="7">
    <source>
        <dbReference type="ARBA" id="ARBA00023065"/>
    </source>
</evidence>
<dbReference type="GO" id="GO:0098719">
    <property type="term" value="P:sodium ion import across plasma membrane"/>
    <property type="evidence" value="ECO:0007669"/>
    <property type="project" value="TreeGrafter"/>
</dbReference>
<dbReference type="GO" id="GO:0051453">
    <property type="term" value="P:regulation of intracellular pH"/>
    <property type="evidence" value="ECO:0007669"/>
    <property type="project" value="TreeGrafter"/>
</dbReference>
<keyword evidence="10" id="KW-0050">Antiport</keyword>
<feature type="transmembrane region" description="Helical" evidence="10">
    <location>
        <begin position="273"/>
        <end position="292"/>
    </location>
</feature>
<proteinExistence type="inferred from homology"/>
<dbReference type="OrthoDB" id="9809206at2"/>
<evidence type="ECO:0000256" key="6">
    <source>
        <dbReference type="ARBA" id="ARBA00023053"/>
    </source>
</evidence>
<reference evidence="13 14" key="1">
    <citation type="submission" date="2019-12" db="EMBL/GenBank/DDBJ databases">
        <title>Microbes associate with the intestines of laboratory mice.</title>
        <authorList>
            <person name="Navarre W."/>
            <person name="Wong E."/>
        </authorList>
    </citation>
    <scope>NUCLEOTIDE SEQUENCE [LARGE SCALE GENOMIC DNA]</scope>
    <source>
        <strain evidence="13 14">NM66_B29</strain>
    </source>
</reference>
<gene>
    <name evidence="13" type="ORF">GKZ27_08805</name>
</gene>
<dbReference type="Proteomes" id="UP000463388">
    <property type="component" value="Unassembled WGS sequence"/>
</dbReference>
<keyword evidence="7 10" id="KW-0406">Ion transport</keyword>
<keyword evidence="14" id="KW-1185">Reference proteome</keyword>
<keyword evidence="8 10" id="KW-0472">Membrane</keyword>
<keyword evidence="3 10" id="KW-1003">Cell membrane</keyword>